<proteinExistence type="predicted"/>
<dbReference type="RefSeq" id="WP_208213502.1">
    <property type="nucleotide sequence ID" value="NZ_CP074404.1"/>
</dbReference>
<dbReference type="InterPro" id="IPR036388">
    <property type="entry name" value="WH-like_DNA-bd_sf"/>
</dbReference>
<dbReference type="NCBIfam" id="TIGR01764">
    <property type="entry name" value="excise"/>
    <property type="match status" value="1"/>
</dbReference>
<dbReference type="Gene3D" id="1.10.10.10">
    <property type="entry name" value="Winged helix-like DNA-binding domain superfamily/Winged helix DNA-binding domain"/>
    <property type="match status" value="1"/>
</dbReference>
<comment type="caution">
    <text evidence="2">The sequence shown here is derived from an EMBL/GenBank/DDBJ whole genome shotgun (WGS) entry which is preliminary data.</text>
</comment>
<dbReference type="InterPro" id="IPR010093">
    <property type="entry name" value="SinI_DNA-bd"/>
</dbReference>
<dbReference type="SUPFAM" id="SSF46955">
    <property type="entry name" value="Putative DNA-binding domain"/>
    <property type="match status" value="1"/>
</dbReference>
<evidence type="ECO:0000259" key="1">
    <source>
        <dbReference type="Pfam" id="PF12728"/>
    </source>
</evidence>
<feature type="domain" description="Helix-turn-helix" evidence="1">
    <location>
        <begin position="24"/>
        <end position="73"/>
    </location>
</feature>
<reference evidence="2 3" key="1">
    <citation type="submission" date="2021-03" db="EMBL/GenBank/DDBJ databases">
        <title>novel species in genus Cellulomonas.</title>
        <authorList>
            <person name="Zhang G."/>
        </authorList>
    </citation>
    <scope>NUCLEOTIDE SEQUENCE [LARGE SCALE GENOMIC DNA]</scope>
    <source>
        <strain evidence="3">zg-ZUI188</strain>
    </source>
</reference>
<protein>
    <submittedName>
        <fullName evidence="2">Helix-turn-helix domain-containing protein</fullName>
    </submittedName>
</protein>
<gene>
    <name evidence="2" type="ORF">J4035_13670</name>
</gene>
<name>A0ABS3SIV5_9CELL</name>
<keyword evidence="3" id="KW-1185">Reference proteome</keyword>
<dbReference type="InterPro" id="IPR009061">
    <property type="entry name" value="DNA-bd_dom_put_sf"/>
</dbReference>
<accession>A0ABS3SIV5</accession>
<dbReference type="EMBL" id="JAGFBM010000007">
    <property type="protein sequence ID" value="MBO3085689.1"/>
    <property type="molecule type" value="Genomic_DNA"/>
</dbReference>
<dbReference type="Proteomes" id="UP000678317">
    <property type="component" value="Unassembled WGS sequence"/>
</dbReference>
<sequence length="86" mass="9434">MNTNESPTSASTQSTATADGLEPLLSIETLAEYVGVPVVTIYRWRTEGKGPCAVRIGRHLRFALSDVRAWLETVHESQPGIAPRIR</sequence>
<organism evidence="2 3">
    <name type="scientific">Cellulomonas fengjieae</name>
    <dbReference type="NCBI Taxonomy" id="2819978"/>
    <lineage>
        <taxon>Bacteria</taxon>
        <taxon>Bacillati</taxon>
        <taxon>Actinomycetota</taxon>
        <taxon>Actinomycetes</taxon>
        <taxon>Micrococcales</taxon>
        <taxon>Cellulomonadaceae</taxon>
        <taxon>Cellulomonas</taxon>
    </lineage>
</organism>
<evidence type="ECO:0000313" key="3">
    <source>
        <dbReference type="Proteomes" id="UP000678317"/>
    </source>
</evidence>
<evidence type="ECO:0000313" key="2">
    <source>
        <dbReference type="EMBL" id="MBO3085689.1"/>
    </source>
</evidence>
<dbReference type="InterPro" id="IPR041657">
    <property type="entry name" value="HTH_17"/>
</dbReference>
<dbReference type="Pfam" id="PF12728">
    <property type="entry name" value="HTH_17"/>
    <property type="match status" value="1"/>
</dbReference>